<evidence type="ECO:0000313" key="2">
    <source>
        <dbReference type="Proteomes" id="UP000000435"/>
    </source>
</evidence>
<proteinExistence type="predicted"/>
<sequence length="354" mass="40591">MNDNTKIIIAGLAIAFLIFTILLIYILTKYLKHHNNIPFDICIRLPEASIKKSMFALTCEKQPNTNAIKGNTSHRDFTGIKYYINDIQININDFSKNTLILKKMLKNGIKQTDNLYYRLIMKHKEVIIQALNISDKTCYNIFQNRIVMAAIFEAAFKSITNTTPSINIIHELVSHCNQAGNFVMPGEFLTTIFKKCKDFFPSTHSKNNKASFTIENEEEITCCIASDIEMYKYADTKSEISEKSTVSSLQGKLTFTISSKDCSNFSHTLYKDITLEIIVPEEMKKYITTSDITNESYNSNITLINRTKTVDNETRLIYSLPNLNIPSLINRKNLDFILRNNSISIEHCETLKQH</sequence>
<dbReference type="EMBL" id="CP000107">
    <property type="protein sequence ID" value="AAZ68278.1"/>
    <property type="molecule type" value="Genomic_DNA"/>
</dbReference>
<evidence type="ECO:0000313" key="1">
    <source>
        <dbReference type="EMBL" id="AAZ68278.1"/>
    </source>
</evidence>
<keyword evidence="2" id="KW-1185">Reference proteome</keyword>
<organism evidence="1 2">
    <name type="scientific">Ehrlichia canis (strain Jake)</name>
    <dbReference type="NCBI Taxonomy" id="269484"/>
    <lineage>
        <taxon>Bacteria</taxon>
        <taxon>Pseudomonadati</taxon>
        <taxon>Pseudomonadota</taxon>
        <taxon>Alphaproteobacteria</taxon>
        <taxon>Rickettsiales</taxon>
        <taxon>Anaplasmataceae</taxon>
        <taxon>Ehrlichia</taxon>
    </lineage>
</organism>
<name>A0ACA6AVC5_EHRCJ</name>
<accession>A0ACA6AVC5</accession>
<protein>
    <submittedName>
        <fullName evidence="1">Uncharacterized protein</fullName>
    </submittedName>
</protein>
<dbReference type="Proteomes" id="UP000000435">
    <property type="component" value="Chromosome"/>
</dbReference>
<reference evidence="2" key="1">
    <citation type="journal article" date="2006" name="J. Bacteriol.">
        <title>The genome of the obligately intracellular bacterium Ehrlichia canis reveals themes of complex membrane structure and immune evasion strategies.</title>
        <authorList>
            <person name="Mavromatis K."/>
            <person name="Doyle C.K."/>
            <person name="Lykidis A."/>
            <person name="Ivanova N."/>
            <person name="Francino M.P."/>
            <person name="Chain P."/>
            <person name="Shin M."/>
            <person name="Malfatti S."/>
            <person name="Larimer F."/>
            <person name="Copeland A."/>
            <person name="Detter J.C."/>
            <person name="Land M."/>
            <person name="Richardson P.M."/>
            <person name="Yu X.J."/>
            <person name="Walker D.H."/>
            <person name="McBride J.W."/>
            <person name="Kyrpides N.C."/>
        </authorList>
    </citation>
    <scope>NUCLEOTIDE SEQUENCE [LARGE SCALE GENOMIC DNA]</scope>
    <source>
        <strain evidence="2">Jake</strain>
    </source>
</reference>
<gene>
    <name evidence="1" type="ordered locus">Ecaj_0229</name>
</gene>